<dbReference type="EMBL" id="HG793133">
    <property type="protein sequence ID" value="CDK30896.1"/>
    <property type="molecule type" value="Genomic_DNA"/>
</dbReference>
<keyword evidence="2" id="KW-0732">Signal</keyword>
<dbReference type="KEGG" id="dpb:BABL1_gene_24"/>
<accession>V6DK45</accession>
<feature type="signal peptide" evidence="2">
    <location>
        <begin position="1"/>
        <end position="21"/>
    </location>
</feature>
<protein>
    <recommendedName>
        <fullName evidence="5">Outer membrane protein</fullName>
    </recommendedName>
</protein>
<feature type="coiled-coil region" evidence="1">
    <location>
        <begin position="39"/>
        <end position="93"/>
    </location>
</feature>
<sequence length="147" mass="17090">MKKLITLTIAMLMVNATFVNASDDFEQAKSKVYTASERIKQQHQRRAELEARINQNQQKISQIQGNPEYNAEHNRLQEETRQLVNQLNHSVEECKNCIDHLGKELHSVSSRYYVTGEKGTYDIVQPKHPKLNPIVYKHNSNDNLHSY</sequence>
<dbReference type="STRING" id="673862.BABL1_gene_24"/>
<evidence type="ECO:0008006" key="5">
    <source>
        <dbReference type="Google" id="ProtNLM"/>
    </source>
</evidence>
<dbReference type="Proteomes" id="UP000018769">
    <property type="component" value="Chromosome I"/>
</dbReference>
<organism evidence="3 4">
    <name type="scientific">Candidatus Babela massiliensis</name>
    <dbReference type="NCBI Taxonomy" id="673862"/>
    <lineage>
        <taxon>Bacteria</taxon>
        <taxon>Candidatus Babelota</taxon>
        <taxon>Candidatus Babeliae</taxon>
        <taxon>Candidatus Babeliales</taxon>
        <taxon>Candidatus Babeliaceae</taxon>
        <taxon>Candidatus Babela</taxon>
    </lineage>
</organism>
<dbReference type="SUPFAM" id="SSF57997">
    <property type="entry name" value="Tropomyosin"/>
    <property type="match status" value="1"/>
</dbReference>
<evidence type="ECO:0000256" key="2">
    <source>
        <dbReference type="SAM" id="SignalP"/>
    </source>
</evidence>
<dbReference type="RefSeq" id="WP_023792739.1">
    <property type="nucleotide sequence ID" value="NC_023003.1"/>
</dbReference>
<evidence type="ECO:0000313" key="3">
    <source>
        <dbReference type="EMBL" id="CDK30896.1"/>
    </source>
</evidence>
<keyword evidence="4" id="KW-1185">Reference proteome</keyword>
<dbReference type="HOGENOM" id="CLU_1764644_0_0_7"/>
<dbReference type="Gene3D" id="1.20.5.340">
    <property type="match status" value="1"/>
</dbReference>
<evidence type="ECO:0000313" key="4">
    <source>
        <dbReference type="Proteomes" id="UP000018769"/>
    </source>
</evidence>
<dbReference type="AlphaFoldDB" id="V6DK45"/>
<name>V6DK45_9BACT</name>
<reference evidence="3 4" key="1">
    <citation type="journal article" date="2015" name="Biol. Direct">
        <title>Babela massiliensis, a representative of a widespread bacterial phylum with unusual adaptations to parasitism in amoebae.</title>
        <authorList>
            <person name="Pagnier I."/>
            <person name="Yutin N."/>
            <person name="Croce O."/>
            <person name="Makarova K.S."/>
            <person name="Wolf Y.I."/>
            <person name="Benamar S."/>
            <person name="Raoult D."/>
            <person name="Koonin E.V."/>
            <person name="La Scola B."/>
        </authorList>
    </citation>
    <scope>NUCLEOTIDE SEQUENCE [LARGE SCALE GENOMIC DNA]</scope>
    <source>
        <strain evidence="4">BABL1</strain>
    </source>
</reference>
<keyword evidence="1" id="KW-0175">Coiled coil</keyword>
<gene>
    <name evidence="3" type="ORF">BABL1_gene_24</name>
</gene>
<proteinExistence type="predicted"/>
<feature type="chain" id="PRO_5004744588" description="Outer membrane protein" evidence="2">
    <location>
        <begin position="22"/>
        <end position="147"/>
    </location>
</feature>
<evidence type="ECO:0000256" key="1">
    <source>
        <dbReference type="SAM" id="Coils"/>
    </source>
</evidence>